<dbReference type="Pfam" id="PF00675">
    <property type="entry name" value="Peptidase_M16"/>
    <property type="match status" value="1"/>
</dbReference>
<dbReference type="PANTHER" id="PTHR11851:SF224">
    <property type="entry name" value="PROCESSING PROTEASE"/>
    <property type="match status" value="1"/>
</dbReference>
<dbReference type="InterPro" id="IPR007863">
    <property type="entry name" value="Peptidase_M16_C"/>
</dbReference>
<dbReference type="InterPro" id="IPR011765">
    <property type="entry name" value="Pept_M16_N"/>
</dbReference>
<reference evidence="3 4" key="1">
    <citation type="submission" date="2020-12" db="EMBL/GenBank/DDBJ databases">
        <title>Hymenobacter sp.</title>
        <authorList>
            <person name="Kim M.K."/>
        </authorList>
    </citation>
    <scope>NUCLEOTIDE SEQUENCE [LARGE SCALE GENOMIC DNA]</scope>
    <source>
        <strain evidence="3 4">BT442</strain>
    </source>
</reference>
<evidence type="ECO:0000313" key="3">
    <source>
        <dbReference type="EMBL" id="MBH8560123.1"/>
    </source>
</evidence>
<proteinExistence type="predicted"/>
<feature type="domain" description="Peptidase M16 C-terminal" evidence="2">
    <location>
        <begin position="191"/>
        <end position="365"/>
    </location>
</feature>
<dbReference type="SUPFAM" id="SSF63411">
    <property type="entry name" value="LuxS/MPP-like metallohydrolase"/>
    <property type="match status" value="2"/>
</dbReference>
<dbReference type="Pfam" id="PF05193">
    <property type="entry name" value="Peptidase_M16_C"/>
    <property type="match status" value="1"/>
</dbReference>
<accession>A0ABS0QBV0</accession>
<sequence>MPTSSISASVLDRTVAPPVQPLARVVLPDAEVRTLPSGARLHVLANNAQPVVRLQAVFRAGKLAENRPGLASLTARMLLEGTTTRTARQIADEVAFYGASLECDSGFDRSTLTLYCLTRHLPTLLPLVVDVLSNPAFPAAELEQLKTRTIQNVRVERKKTSYLASERFNELLFGAHTPYGRPFDADAYQALTVEEAQAFHRAMYSFGNAEIFLCGDVAAEQELVAAAFGSAHARETIPAATPAIDEPIISTLPDRVAVAGSLQASIRMGRHWPAPTHPDTHRLKLLVNVFGGYFGSRLMRNIREDKGLTYGIYASVAPREFGTSLVIGTDVKGESADFAVSEIVLELRRLQEELIPEEELETVKNYILGKFANELSTVFEQCDKYKNIVFLGLPADYYTQFVQQVETADAEALRALARIYFAPEAMQVVIAGPAGE</sequence>
<dbReference type="InterPro" id="IPR050361">
    <property type="entry name" value="MPP/UQCRC_Complex"/>
</dbReference>
<gene>
    <name evidence="3" type="ORF">I7X13_18825</name>
</gene>
<dbReference type="EMBL" id="JAEDAE010000011">
    <property type="protein sequence ID" value="MBH8560123.1"/>
    <property type="molecule type" value="Genomic_DNA"/>
</dbReference>
<dbReference type="Gene3D" id="3.30.830.10">
    <property type="entry name" value="Metalloenzyme, LuxS/M16 peptidase-like"/>
    <property type="match status" value="2"/>
</dbReference>
<protein>
    <submittedName>
        <fullName evidence="3">Insulinase family protein</fullName>
    </submittedName>
</protein>
<evidence type="ECO:0000313" key="4">
    <source>
        <dbReference type="Proteomes" id="UP000625631"/>
    </source>
</evidence>
<organism evidence="3 4">
    <name type="scientific">Hymenobacter negativus</name>
    <dbReference type="NCBI Taxonomy" id="2795026"/>
    <lineage>
        <taxon>Bacteria</taxon>
        <taxon>Pseudomonadati</taxon>
        <taxon>Bacteroidota</taxon>
        <taxon>Cytophagia</taxon>
        <taxon>Cytophagales</taxon>
        <taxon>Hymenobacteraceae</taxon>
        <taxon>Hymenobacter</taxon>
    </lineage>
</organism>
<name>A0ABS0QBV0_9BACT</name>
<keyword evidence="4" id="KW-1185">Reference proteome</keyword>
<comment type="caution">
    <text evidence="3">The sequence shown here is derived from an EMBL/GenBank/DDBJ whole genome shotgun (WGS) entry which is preliminary data.</text>
</comment>
<dbReference type="Proteomes" id="UP000625631">
    <property type="component" value="Unassembled WGS sequence"/>
</dbReference>
<feature type="domain" description="Peptidase M16 N-terminal" evidence="1">
    <location>
        <begin position="44"/>
        <end position="157"/>
    </location>
</feature>
<dbReference type="RefSeq" id="WP_198076670.1">
    <property type="nucleotide sequence ID" value="NZ_JAEDAE010000011.1"/>
</dbReference>
<dbReference type="InterPro" id="IPR011249">
    <property type="entry name" value="Metalloenz_LuxS/M16"/>
</dbReference>
<evidence type="ECO:0000259" key="1">
    <source>
        <dbReference type="Pfam" id="PF00675"/>
    </source>
</evidence>
<dbReference type="PANTHER" id="PTHR11851">
    <property type="entry name" value="METALLOPROTEASE"/>
    <property type="match status" value="1"/>
</dbReference>
<evidence type="ECO:0000259" key="2">
    <source>
        <dbReference type="Pfam" id="PF05193"/>
    </source>
</evidence>